<keyword evidence="4" id="KW-1185">Reference proteome</keyword>
<reference evidence="4" key="1">
    <citation type="submission" date="2018-09" db="EMBL/GenBank/DDBJ databases">
        <title>Yersinia hibernicus sp. nov.</title>
        <authorList>
            <person name="Nguyen S.V."/>
            <person name="Mundanda D.M."/>
            <person name="Anes J."/>
            <person name="Fanning S."/>
        </authorList>
    </citation>
    <scope>NUCLEOTIDE SEQUENCE [LARGE SCALE GENOMIC DNA]</scope>
    <source>
        <strain evidence="4">CFS1934</strain>
    </source>
</reference>
<dbReference type="InterPro" id="IPR028908">
    <property type="entry name" value="Tox-PL_dom"/>
</dbReference>
<name>A0ABX5QV77_9GAMM</name>
<evidence type="ECO:0000259" key="2">
    <source>
        <dbReference type="Pfam" id="PF15644"/>
    </source>
</evidence>
<feature type="region of interest" description="Disordered" evidence="1">
    <location>
        <begin position="1"/>
        <end position="31"/>
    </location>
</feature>
<dbReference type="Proteomes" id="UP000288804">
    <property type="component" value="Chromosome"/>
</dbReference>
<feature type="compositionally biased region" description="Low complexity" evidence="1">
    <location>
        <begin position="11"/>
        <end position="28"/>
    </location>
</feature>
<evidence type="ECO:0000313" key="3">
    <source>
        <dbReference type="EMBL" id="QAX77188.1"/>
    </source>
</evidence>
<protein>
    <recommendedName>
        <fullName evidence="2">Tox-PL domain-containing protein</fullName>
    </recommendedName>
</protein>
<organism evidence="3 4">
    <name type="scientific">Yersinia hibernica</name>
    <dbReference type="NCBI Taxonomy" id="2339259"/>
    <lineage>
        <taxon>Bacteria</taxon>
        <taxon>Pseudomonadati</taxon>
        <taxon>Pseudomonadota</taxon>
        <taxon>Gammaproteobacteria</taxon>
        <taxon>Enterobacterales</taxon>
        <taxon>Yersiniaceae</taxon>
        <taxon>Yersinia</taxon>
    </lineage>
</organism>
<feature type="domain" description="Tox-PL" evidence="2">
    <location>
        <begin position="130"/>
        <end position="233"/>
    </location>
</feature>
<dbReference type="Pfam" id="PF15644">
    <property type="entry name" value="Gln_amidase"/>
    <property type="match status" value="1"/>
</dbReference>
<dbReference type="RefSeq" id="WP_129195316.1">
    <property type="nucleotide sequence ID" value="NZ_CABHXI010000128.1"/>
</dbReference>
<gene>
    <name evidence="3" type="ORF">D5F51_00470</name>
</gene>
<evidence type="ECO:0000256" key="1">
    <source>
        <dbReference type="SAM" id="MobiDB-lite"/>
    </source>
</evidence>
<sequence>MNISGVSSARLIDNPDLDSSSPPSGALSRWDSTESLHSNASILYVPDGCDGDSAAITEYTPPKIINRPVDNALKPQNYPVNKNGGSPLSLENYLSDYLLNKVNDEGKAPVWLRPLAALLALFGIHGFGQTNCASCATAVIDTLEQNKLHLALPYLRGADVKGNMDRLIYEKTSVTELMTKLQGYQRDEALYGVLVIKRPALWRILPWMTEGHACNVIKFAGSNFIHFLDTQKRTYIKYDLNLYKEEEIADCEEQIRLSSQIRQKAQISKFFGLVGTDGIDLYEKIFRHSDNKKTGATAPALSKT</sequence>
<proteinExistence type="predicted"/>
<evidence type="ECO:0000313" key="4">
    <source>
        <dbReference type="Proteomes" id="UP000288804"/>
    </source>
</evidence>
<dbReference type="EMBL" id="CP032487">
    <property type="protein sequence ID" value="QAX77188.1"/>
    <property type="molecule type" value="Genomic_DNA"/>
</dbReference>
<accession>A0ABX5QV77</accession>